<reference evidence="1 2" key="1">
    <citation type="submission" date="2020-03" db="EMBL/GenBank/DDBJ databases">
        <authorList>
            <person name="Zhu W."/>
        </authorList>
    </citation>
    <scope>NUCLEOTIDE SEQUENCE [LARGE SCALE GENOMIC DNA]</scope>
    <source>
        <strain evidence="1 2">185</strain>
    </source>
</reference>
<proteinExistence type="predicted"/>
<protein>
    <submittedName>
        <fullName evidence="1">Uncharacterized protein</fullName>
    </submittedName>
</protein>
<evidence type="ECO:0000313" key="2">
    <source>
        <dbReference type="Proteomes" id="UP000501939"/>
    </source>
</evidence>
<dbReference type="EMBL" id="CP049916">
    <property type="protein sequence ID" value="QIO08975.1"/>
    <property type="molecule type" value="Genomic_DNA"/>
</dbReference>
<sequence>MNLSLGESTQLVGSSDFYASRSKIIRPAKTIQTKSTQLVQKQAVWNVWDGNRILQDHNGKHVFTTVYEANSFVLNRTGFVGDFLFKLGHLT</sequence>
<evidence type="ECO:0000313" key="1">
    <source>
        <dbReference type="EMBL" id="QIO08975.1"/>
    </source>
</evidence>
<name>A0A6G8S4A2_9GAMM</name>
<keyword evidence="2" id="KW-1185">Reference proteome</keyword>
<accession>A0A6G8S4A2</accession>
<organism evidence="1 2">
    <name type="scientific">Acinetobacter lanii</name>
    <dbReference type="NCBI Taxonomy" id="2715163"/>
    <lineage>
        <taxon>Bacteria</taxon>
        <taxon>Pseudomonadati</taxon>
        <taxon>Pseudomonadota</taxon>
        <taxon>Gammaproteobacteria</taxon>
        <taxon>Moraxellales</taxon>
        <taxon>Moraxellaceae</taxon>
        <taxon>Acinetobacter</taxon>
    </lineage>
</organism>
<gene>
    <name evidence="1" type="ORF">G8D99_08100</name>
</gene>
<dbReference type="RefSeq" id="WP_166324248.1">
    <property type="nucleotide sequence ID" value="NZ_CP049916.1"/>
</dbReference>
<dbReference type="KEGG" id="alj:G8D99_08100"/>
<dbReference type="Proteomes" id="UP000501939">
    <property type="component" value="Chromosome"/>
</dbReference>
<dbReference type="AlphaFoldDB" id="A0A6G8S4A2"/>